<dbReference type="RefSeq" id="XP_067817291.1">
    <property type="nucleotide sequence ID" value="XM_067963557.1"/>
</dbReference>
<proteinExistence type="predicted"/>
<reference evidence="1 2" key="1">
    <citation type="journal article" date="2021" name="Genome Biol.">
        <title>AFLAP: assembly-free linkage analysis pipeline using k-mers from genome sequencing data.</title>
        <authorList>
            <person name="Fletcher K."/>
            <person name="Zhang L."/>
            <person name="Gil J."/>
            <person name="Han R."/>
            <person name="Cavanaugh K."/>
            <person name="Michelmore R."/>
        </authorList>
    </citation>
    <scope>NUCLEOTIDE SEQUENCE [LARGE SCALE GENOMIC DNA]</scope>
    <source>
        <strain evidence="1 2">SF5</strain>
    </source>
</reference>
<keyword evidence="2" id="KW-1185">Reference proteome</keyword>
<comment type="caution">
    <text evidence="1">The sequence shown here is derived from an EMBL/GenBank/DDBJ whole genome shotgun (WGS) entry which is preliminary data.</text>
</comment>
<organism evidence="1 2">
    <name type="scientific">Bremia lactucae</name>
    <name type="common">Lettuce downy mildew</name>
    <dbReference type="NCBI Taxonomy" id="4779"/>
    <lineage>
        <taxon>Eukaryota</taxon>
        <taxon>Sar</taxon>
        <taxon>Stramenopiles</taxon>
        <taxon>Oomycota</taxon>
        <taxon>Peronosporomycetes</taxon>
        <taxon>Peronosporales</taxon>
        <taxon>Peronosporaceae</taxon>
        <taxon>Bremia</taxon>
    </lineage>
</organism>
<evidence type="ECO:0000313" key="2">
    <source>
        <dbReference type="Proteomes" id="UP000294530"/>
    </source>
</evidence>
<protein>
    <submittedName>
        <fullName evidence="1">Uncharacterized protein</fullName>
    </submittedName>
</protein>
<sequence length="69" mass="7602">MPSARLGRDTQPLQLSVCPSTCRDFCTSQILSSSVPSPIGHFWICRPNGHPLIQTLGTWLQTKATHVKV</sequence>
<dbReference type="AlphaFoldDB" id="A0A976FJA6"/>
<name>A0A976FJA6_BRELC</name>
<dbReference type="GeneID" id="94349228"/>
<accession>A0A976FJA6</accession>
<dbReference type="EMBL" id="SHOA02000003">
    <property type="protein sequence ID" value="TDH67792.1"/>
    <property type="molecule type" value="Genomic_DNA"/>
</dbReference>
<dbReference type="KEGG" id="blac:94349228"/>
<evidence type="ECO:0000313" key="1">
    <source>
        <dbReference type="EMBL" id="TDH67792.1"/>
    </source>
</evidence>
<gene>
    <name evidence="1" type="ORF">CCR75_005476</name>
</gene>
<dbReference type="Proteomes" id="UP000294530">
    <property type="component" value="Unassembled WGS sequence"/>
</dbReference>